<dbReference type="InterPro" id="IPR036734">
    <property type="entry name" value="Neur_chan_lig-bd_sf"/>
</dbReference>
<keyword evidence="1" id="KW-0472">Membrane</keyword>
<dbReference type="EMBL" id="CADEPM010000009">
    <property type="protein sequence ID" value="CAB3409615.1"/>
    <property type="molecule type" value="Genomic_DNA"/>
</dbReference>
<organism evidence="3 4">
    <name type="scientific">Caenorhabditis bovis</name>
    <dbReference type="NCBI Taxonomy" id="2654633"/>
    <lineage>
        <taxon>Eukaryota</taxon>
        <taxon>Metazoa</taxon>
        <taxon>Ecdysozoa</taxon>
        <taxon>Nematoda</taxon>
        <taxon>Chromadorea</taxon>
        <taxon>Rhabditida</taxon>
        <taxon>Rhabditina</taxon>
        <taxon>Rhabditomorpha</taxon>
        <taxon>Rhabditoidea</taxon>
        <taxon>Rhabditidae</taxon>
        <taxon>Peloderinae</taxon>
        <taxon>Caenorhabditis</taxon>
    </lineage>
</organism>
<accession>A0A8S1FE87</accession>
<evidence type="ECO:0000313" key="4">
    <source>
        <dbReference type="Proteomes" id="UP000494206"/>
    </source>
</evidence>
<dbReference type="AlphaFoldDB" id="A0A8S1FE87"/>
<dbReference type="Proteomes" id="UP000494206">
    <property type="component" value="Unassembled WGS sequence"/>
</dbReference>
<gene>
    <name evidence="3" type="ORF">CBOVIS_LOCUS11248</name>
</gene>
<name>A0A8S1FE87_9PELO</name>
<proteinExistence type="predicted"/>
<keyword evidence="1" id="KW-0812">Transmembrane</keyword>
<feature type="transmembrane region" description="Helical" evidence="1">
    <location>
        <begin position="354"/>
        <end position="376"/>
    </location>
</feature>
<keyword evidence="4" id="KW-1185">Reference proteome</keyword>
<comment type="caution">
    <text evidence="3">The sequence shown here is derived from an EMBL/GenBank/DDBJ whole genome shotgun (WGS) entry which is preliminary data.</text>
</comment>
<dbReference type="GO" id="GO:0016020">
    <property type="term" value="C:membrane"/>
    <property type="evidence" value="ECO:0007669"/>
    <property type="project" value="InterPro"/>
</dbReference>
<reference evidence="3 4" key="1">
    <citation type="submission" date="2020-04" db="EMBL/GenBank/DDBJ databases">
        <authorList>
            <person name="Laetsch R D."/>
            <person name="Stevens L."/>
            <person name="Kumar S."/>
            <person name="Blaxter L. M."/>
        </authorList>
    </citation>
    <scope>NUCLEOTIDE SEQUENCE [LARGE SCALE GENOMIC DNA]</scope>
</reference>
<evidence type="ECO:0000259" key="2">
    <source>
        <dbReference type="Pfam" id="PF02931"/>
    </source>
</evidence>
<feature type="transmembrane region" description="Helical" evidence="1">
    <location>
        <begin position="221"/>
        <end position="243"/>
    </location>
</feature>
<sequence length="377" mass="43054">MVSFCSISQNELNELARKFKYYHSAVRPSAPENFVSNQNGTFFNIPVEMHLMNTRINNRALYLELIILMTWIDERLVLRELSDRFTMPSEYTAWQPQLIFSPNFSSKYVTLAPTTGTISSYHTIKQNMECTADAWKYPFETFTCVVAVASESDEMLTLTSFTDLRGIAQQLMVRTTIADYPLCQIELTFKAEWPRAVLSAFLPSILMMAAVFFAQWKRRKIQVLVSLSAMIGTLIMLCSQRPYTAATLMDLWLCSTFIHSIFLVLIDLTLPARRVRYTLMVHVDENTKKASPVQIMSKSVAEHTGPFRFVNHVIDFLMKQESTPKTTVVTARPGPTPIQRQITTAMLGNRKRTALLCVALSYSIFLIFYAIILLVID</sequence>
<feature type="transmembrane region" description="Helical" evidence="1">
    <location>
        <begin position="193"/>
        <end position="214"/>
    </location>
</feature>
<dbReference type="GO" id="GO:0005230">
    <property type="term" value="F:extracellular ligand-gated monoatomic ion channel activity"/>
    <property type="evidence" value="ECO:0007669"/>
    <property type="project" value="InterPro"/>
</dbReference>
<protein>
    <recommendedName>
        <fullName evidence="2">Neurotransmitter-gated ion-channel ligand-binding domain-containing protein</fullName>
    </recommendedName>
</protein>
<feature type="transmembrane region" description="Helical" evidence="1">
    <location>
        <begin position="249"/>
        <end position="270"/>
    </location>
</feature>
<dbReference type="InterPro" id="IPR006202">
    <property type="entry name" value="Neur_chan_lig-bd"/>
</dbReference>
<dbReference type="Pfam" id="PF02931">
    <property type="entry name" value="Neur_chan_LBD"/>
    <property type="match status" value="1"/>
</dbReference>
<evidence type="ECO:0000256" key="1">
    <source>
        <dbReference type="SAM" id="Phobius"/>
    </source>
</evidence>
<evidence type="ECO:0000313" key="3">
    <source>
        <dbReference type="EMBL" id="CAB3409615.1"/>
    </source>
</evidence>
<dbReference type="OrthoDB" id="5870453at2759"/>
<keyword evidence="1" id="KW-1133">Transmembrane helix</keyword>
<dbReference type="SUPFAM" id="SSF63712">
    <property type="entry name" value="Nicotinic receptor ligand binding domain-like"/>
    <property type="match status" value="1"/>
</dbReference>
<feature type="domain" description="Neurotransmitter-gated ion-channel ligand-binding" evidence="2">
    <location>
        <begin position="19"/>
        <end position="150"/>
    </location>
</feature>
<dbReference type="Gene3D" id="2.70.170.10">
    <property type="entry name" value="Neurotransmitter-gated ion-channel ligand-binding domain"/>
    <property type="match status" value="1"/>
</dbReference>